<dbReference type="AlphaFoldDB" id="A0AAN9N2W9"/>
<evidence type="ECO:0000256" key="2">
    <source>
        <dbReference type="SAM" id="MobiDB-lite"/>
    </source>
</evidence>
<feature type="region of interest" description="Disordered" evidence="2">
    <location>
        <begin position="205"/>
        <end position="225"/>
    </location>
</feature>
<feature type="coiled-coil region" evidence="1">
    <location>
        <begin position="10"/>
        <end position="37"/>
    </location>
</feature>
<comment type="caution">
    <text evidence="3">The sequence shown here is derived from an EMBL/GenBank/DDBJ whole genome shotgun (WGS) entry which is preliminary data.</text>
</comment>
<reference evidence="3 4" key="1">
    <citation type="submission" date="2024-01" db="EMBL/GenBank/DDBJ databases">
        <title>The genomes of 5 underutilized Papilionoideae crops provide insights into root nodulation and disease resistanc.</title>
        <authorList>
            <person name="Jiang F."/>
        </authorList>
    </citation>
    <scope>NUCLEOTIDE SEQUENCE [LARGE SCALE GENOMIC DNA]</scope>
    <source>
        <strain evidence="3">JINMINGXINNONG_FW02</strain>
        <tissue evidence="3">Leaves</tissue>
    </source>
</reference>
<feature type="compositionally biased region" description="Low complexity" evidence="2">
    <location>
        <begin position="113"/>
        <end position="129"/>
    </location>
</feature>
<name>A0AAN9N2W9_PHACN</name>
<evidence type="ECO:0000256" key="1">
    <source>
        <dbReference type="SAM" id="Coils"/>
    </source>
</evidence>
<evidence type="ECO:0000313" key="3">
    <source>
        <dbReference type="EMBL" id="KAK7364646.1"/>
    </source>
</evidence>
<dbReference type="EMBL" id="JAYMYR010000005">
    <property type="protein sequence ID" value="KAK7364646.1"/>
    <property type="molecule type" value="Genomic_DNA"/>
</dbReference>
<sequence>MPSGIQREGLMSYKQFIQELENDILLAEAQRRRLDALIVKQPILSGQCHADGTVFREDRCPLNLGDLLARRLANMDPPHLNPFESLTEEKVQKFIYEENKLSLKMKKNDDRPSITTPASDSSLSSGPSNGLKGALEEVVVASVEVQVPVKETIPQSTPKKRQKDSKGSYKKKPIVVIAVASPFIITVDDDNTEFDDMVFSSLRKGKRSQQSQSHEQSAPLAINPLNVMLIDPSSHKQSFEEPLAN</sequence>
<accession>A0AAN9N2W9</accession>
<keyword evidence="1" id="KW-0175">Coiled coil</keyword>
<dbReference type="Proteomes" id="UP001374584">
    <property type="component" value="Unassembled WGS sequence"/>
</dbReference>
<keyword evidence="4" id="KW-1185">Reference proteome</keyword>
<proteinExistence type="predicted"/>
<organism evidence="3 4">
    <name type="scientific">Phaseolus coccineus</name>
    <name type="common">Scarlet runner bean</name>
    <name type="synonym">Phaseolus multiflorus</name>
    <dbReference type="NCBI Taxonomy" id="3886"/>
    <lineage>
        <taxon>Eukaryota</taxon>
        <taxon>Viridiplantae</taxon>
        <taxon>Streptophyta</taxon>
        <taxon>Embryophyta</taxon>
        <taxon>Tracheophyta</taxon>
        <taxon>Spermatophyta</taxon>
        <taxon>Magnoliopsida</taxon>
        <taxon>eudicotyledons</taxon>
        <taxon>Gunneridae</taxon>
        <taxon>Pentapetalae</taxon>
        <taxon>rosids</taxon>
        <taxon>fabids</taxon>
        <taxon>Fabales</taxon>
        <taxon>Fabaceae</taxon>
        <taxon>Papilionoideae</taxon>
        <taxon>50 kb inversion clade</taxon>
        <taxon>NPAAA clade</taxon>
        <taxon>indigoferoid/millettioid clade</taxon>
        <taxon>Phaseoleae</taxon>
        <taxon>Phaseolus</taxon>
    </lineage>
</organism>
<feature type="region of interest" description="Disordered" evidence="2">
    <location>
        <begin position="106"/>
        <end position="129"/>
    </location>
</feature>
<evidence type="ECO:0000313" key="4">
    <source>
        <dbReference type="Proteomes" id="UP001374584"/>
    </source>
</evidence>
<protein>
    <submittedName>
        <fullName evidence="3">Uncharacterized protein</fullName>
    </submittedName>
</protein>
<gene>
    <name evidence="3" type="ORF">VNO80_13386</name>
</gene>